<dbReference type="SUPFAM" id="SSF54001">
    <property type="entry name" value="Cysteine proteinases"/>
    <property type="match status" value="1"/>
</dbReference>
<keyword evidence="2" id="KW-1185">Reference proteome</keyword>
<feature type="region of interest" description="Disordered" evidence="1">
    <location>
        <begin position="1"/>
        <end position="20"/>
    </location>
</feature>
<name>A0A7E4W1R0_PANRE</name>
<organism evidence="2 3">
    <name type="scientific">Panagrellus redivivus</name>
    <name type="common">Microworm</name>
    <dbReference type="NCBI Taxonomy" id="6233"/>
    <lineage>
        <taxon>Eukaryota</taxon>
        <taxon>Metazoa</taxon>
        <taxon>Ecdysozoa</taxon>
        <taxon>Nematoda</taxon>
        <taxon>Chromadorea</taxon>
        <taxon>Rhabditida</taxon>
        <taxon>Tylenchina</taxon>
        <taxon>Panagrolaimomorpha</taxon>
        <taxon>Panagrolaimoidea</taxon>
        <taxon>Panagrolaimidae</taxon>
        <taxon>Panagrellus</taxon>
    </lineage>
</organism>
<protein>
    <submittedName>
        <fullName evidence="3">Rho-GAP domain-containing protein</fullName>
    </submittedName>
</protein>
<reference evidence="3" key="2">
    <citation type="submission" date="2020-10" db="UniProtKB">
        <authorList>
            <consortium name="WormBaseParasite"/>
        </authorList>
    </citation>
    <scope>IDENTIFICATION</scope>
</reference>
<dbReference type="InterPro" id="IPR038765">
    <property type="entry name" value="Papain-like_cys_pep_sf"/>
</dbReference>
<proteinExistence type="predicted"/>
<dbReference type="WBParaSite" id="Pan_g5060.t1">
    <property type="protein sequence ID" value="Pan_g5060.t1"/>
    <property type="gene ID" value="Pan_g5060"/>
</dbReference>
<evidence type="ECO:0000256" key="1">
    <source>
        <dbReference type="SAM" id="MobiDB-lite"/>
    </source>
</evidence>
<evidence type="ECO:0000313" key="2">
    <source>
        <dbReference type="Proteomes" id="UP000492821"/>
    </source>
</evidence>
<evidence type="ECO:0000313" key="3">
    <source>
        <dbReference type="WBParaSite" id="Pan_g5060.t1"/>
    </source>
</evidence>
<sequence length="582" mass="67056">MPNSPTDTMPDPSAPATVAETNRPPAKIRKIRALLPMPRPGYPLNWIRSLQLTELKRIIRTRIHRYVRRRFLYVKIHRRTLRTSWLVFFRHKKLRTITAWDVYPGSILITTAVCIGNKHFRIASGGVQLHDNAIQFTVTSTDSLRSLGTTRYIESAFIVPFESCRKIWVAETEGAYVVMFMLSKKVFHIVEAAAQRALGAASDSFMGHLTSDGYYSLVFEMPDNYNVDRRNLYNFTAFFIFMRKLMFRGSVFAYRQTSVENVNDELKHAGIQLMKTYNILNNPVYIFRPMPRYPLPPVLNEHRPTPKEFVSITLKDREIKFYEGHLVDLMGYSILKGQVVDFYIDHMLSQLSPSVRNRISVVSVFELQHLEEPRSKHDDFFKKDFVVIPIFRPIYWSFVILTNPGVLINLPESRGKIATAVIVSTSLAKVPKKHVAELVALFVQLRFVQLKVEGLYRNAQCNPKKMVPCCMGLTTAKGFNDSGVYILQLLNNILNHLPEPAAEMRLTFDAVNANYMSNYAFRYSIRAAISSRVKAQERRIPVQPYQFPVASDSQDDGEQRRERALAFWDFFLKKMENEAGDA</sequence>
<accession>A0A7E4W1R0</accession>
<reference evidence="2" key="1">
    <citation type="journal article" date="2013" name="Genetics">
        <title>The draft genome and transcriptome of Panagrellus redivivus are shaped by the harsh demands of a free-living lifestyle.</title>
        <authorList>
            <person name="Srinivasan J."/>
            <person name="Dillman A.R."/>
            <person name="Macchietto M.G."/>
            <person name="Heikkinen L."/>
            <person name="Lakso M."/>
            <person name="Fracchia K.M."/>
            <person name="Antoshechkin I."/>
            <person name="Mortazavi A."/>
            <person name="Wong G."/>
            <person name="Sternberg P.W."/>
        </authorList>
    </citation>
    <scope>NUCLEOTIDE SEQUENCE [LARGE SCALE GENOMIC DNA]</scope>
    <source>
        <strain evidence="2">MT8872</strain>
    </source>
</reference>
<dbReference type="AlphaFoldDB" id="A0A7E4W1R0"/>
<dbReference type="Proteomes" id="UP000492821">
    <property type="component" value="Unassembled WGS sequence"/>
</dbReference>
<dbReference type="Gene3D" id="1.10.418.20">
    <property type="match status" value="1"/>
</dbReference>
<dbReference type="Gene3D" id="3.30.310.130">
    <property type="entry name" value="Ubiquitin-related"/>
    <property type="match status" value="1"/>
</dbReference>